<proteinExistence type="predicted"/>
<organism evidence="3">
    <name type="scientific">Haemonchus placei</name>
    <name type="common">Barber's pole worm</name>
    <dbReference type="NCBI Taxonomy" id="6290"/>
    <lineage>
        <taxon>Eukaryota</taxon>
        <taxon>Metazoa</taxon>
        <taxon>Ecdysozoa</taxon>
        <taxon>Nematoda</taxon>
        <taxon>Chromadorea</taxon>
        <taxon>Rhabditida</taxon>
        <taxon>Rhabditina</taxon>
        <taxon>Rhabditomorpha</taxon>
        <taxon>Strongyloidea</taxon>
        <taxon>Trichostrongylidae</taxon>
        <taxon>Haemonchus</taxon>
    </lineage>
</organism>
<dbReference type="WBParaSite" id="HPLM_0000025301-mRNA-1">
    <property type="protein sequence ID" value="HPLM_0000025301-mRNA-1"/>
    <property type="gene ID" value="HPLM_0000025301"/>
</dbReference>
<gene>
    <name evidence="1" type="ORF">HPLM_LOCUS254</name>
</gene>
<accession>A0A0N4VSI6</accession>
<evidence type="ECO:0000313" key="3">
    <source>
        <dbReference type="WBParaSite" id="HPLM_0000025301-mRNA-1"/>
    </source>
</evidence>
<dbReference type="AlphaFoldDB" id="A0A0N4VSI6"/>
<dbReference type="Proteomes" id="UP000268014">
    <property type="component" value="Unassembled WGS sequence"/>
</dbReference>
<protein>
    <submittedName>
        <fullName evidence="3">CUB domain-containing protein</fullName>
    </submittedName>
</protein>
<evidence type="ECO:0000313" key="2">
    <source>
        <dbReference type="Proteomes" id="UP000268014"/>
    </source>
</evidence>
<dbReference type="EMBL" id="UZAF01000151">
    <property type="protein sequence ID" value="VDO04890.1"/>
    <property type="molecule type" value="Genomic_DNA"/>
</dbReference>
<sequence length="164" mass="18393">MVFRGGFRAVSDGNDCRVKGPLYKYPLFCIGGQIGPLVLHLIVATNQPTRTIGDYRLIYQRNNIGTHGHITKLKATFYFGTYVSFRKYESIVAVIIRPPQKTIVIAFNGLDFHTKDNGLVLTASEVRFESSSLPLLPRWCPGYAARTRFSIEYDGPTLGQKICC</sequence>
<keyword evidence="2" id="KW-1185">Reference proteome</keyword>
<evidence type="ECO:0000313" key="1">
    <source>
        <dbReference type="EMBL" id="VDO04890.1"/>
    </source>
</evidence>
<reference evidence="3" key="1">
    <citation type="submission" date="2017-02" db="UniProtKB">
        <authorList>
            <consortium name="WormBaseParasite"/>
        </authorList>
    </citation>
    <scope>IDENTIFICATION</scope>
</reference>
<name>A0A0N4VSI6_HAEPC</name>
<reference evidence="1 2" key="2">
    <citation type="submission" date="2018-11" db="EMBL/GenBank/DDBJ databases">
        <authorList>
            <consortium name="Pathogen Informatics"/>
        </authorList>
    </citation>
    <scope>NUCLEOTIDE SEQUENCE [LARGE SCALE GENOMIC DNA]</scope>
    <source>
        <strain evidence="1 2">MHpl1</strain>
    </source>
</reference>